<dbReference type="STRING" id="543379.A0A232F8I3"/>
<dbReference type="GO" id="GO:0005743">
    <property type="term" value="C:mitochondrial inner membrane"/>
    <property type="evidence" value="ECO:0007669"/>
    <property type="project" value="TreeGrafter"/>
</dbReference>
<evidence type="ECO:0000259" key="8">
    <source>
        <dbReference type="Pfam" id="PF17874"/>
    </source>
</evidence>
<protein>
    <recommendedName>
        <fullName evidence="8">MalT-like TPR region domain-containing protein</fullName>
    </recommendedName>
</protein>
<comment type="similarity">
    <text evidence="2">Belongs to the TTC19 family.</text>
</comment>
<keyword evidence="3" id="KW-0677">Repeat</keyword>
<keyword evidence="10" id="KW-1185">Reference proteome</keyword>
<evidence type="ECO:0000256" key="3">
    <source>
        <dbReference type="ARBA" id="ARBA00022737"/>
    </source>
</evidence>
<dbReference type="SMART" id="SM00028">
    <property type="entry name" value="TPR"/>
    <property type="match status" value="4"/>
</dbReference>
<dbReference type="PANTHER" id="PTHR13143">
    <property type="entry name" value="TETRATRICOPEPTIDE REPEAT PROTEIN 19"/>
    <property type="match status" value="1"/>
</dbReference>
<name>A0A232F8I3_9HYME</name>
<accession>A0A232F8I3</accession>
<dbReference type="EMBL" id="NNAY01000719">
    <property type="protein sequence ID" value="OXU26800.1"/>
    <property type="molecule type" value="Genomic_DNA"/>
</dbReference>
<dbReference type="OrthoDB" id="5986190at2759"/>
<dbReference type="AlphaFoldDB" id="A0A232F8I3"/>
<dbReference type="Proteomes" id="UP000215335">
    <property type="component" value="Unassembled WGS sequence"/>
</dbReference>
<sequence length="360" mass="40984">MTFFARFMRSSLTSARRAICSSSYSQQNRLRCEFDKVAKRSEKRCLTTASYSYGDYGFYNNPSRCKASVLLGASFAFLGFFENKEEEKEPAVITTIKRSILLIQKGEFKKAEQMLHIALRQAQSLQNEDGITYVYDVMANLAFEVGEFEKAEKLFRSVMQRILAAGTPQDDLKIVHMSLKMAKILESKGDLLNAENGYQFCMKILQDHIDKGTEDIDIITLWSMNLDWYAHLLLNMARYSEAMNFMQKAYDLCVKLNGELHEQCVVLLNDLGSISFMKGNLDEAIEYLNKAAEIGKQLPDMEDIASIHVNLGNVYLKKGLLDEAKKCCAKGWKLSKDKNNYESLDEAKACLDEVNKLLTK</sequence>
<dbReference type="Pfam" id="PF17874">
    <property type="entry name" value="TPR_MalT"/>
    <property type="match status" value="1"/>
</dbReference>
<dbReference type="PANTHER" id="PTHR13143:SF6">
    <property type="entry name" value="TETRATRICOPEPTIDE REPEAT PROTEIN 19, MITOCHONDRIAL"/>
    <property type="match status" value="1"/>
</dbReference>
<reference evidence="9 10" key="1">
    <citation type="journal article" date="2017" name="Curr. Biol.">
        <title>The Evolution of Venom by Co-option of Single-Copy Genes.</title>
        <authorList>
            <person name="Martinson E.O."/>
            <person name="Mrinalini"/>
            <person name="Kelkar Y.D."/>
            <person name="Chang C.H."/>
            <person name="Werren J.H."/>
        </authorList>
    </citation>
    <scope>NUCLEOTIDE SEQUENCE [LARGE SCALE GENOMIC DNA]</scope>
    <source>
        <strain evidence="9 10">Alberta</strain>
        <tissue evidence="9">Whole body</tissue>
    </source>
</reference>
<evidence type="ECO:0000313" key="9">
    <source>
        <dbReference type="EMBL" id="OXU26800.1"/>
    </source>
</evidence>
<dbReference type="Gene3D" id="1.25.40.10">
    <property type="entry name" value="Tetratricopeptide repeat domain"/>
    <property type="match status" value="2"/>
</dbReference>
<dbReference type="PROSITE" id="PS50005">
    <property type="entry name" value="TPR"/>
    <property type="match status" value="1"/>
</dbReference>
<dbReference type="InterPro" id="IPR019734">
    <property type="entry name" value="TPR_rpt"/>
</dbReference>
<organism evidence="9 10">
    <name type="scientific">Trichomalopsis sarcophagae</name>
    <dbReference type="NCBI Taxonomy" id="543379"/>
    <lineage>
        <taxon>Eukaryota</taxon>
        <taxon>Metazoa</taxon>
        <taxon>Ecdysozoa</taxon>
        <taxon>Arthropoda</taxon>
        <taxon>Hexapoda</taxon>
        <taxon>Insecta</taxon>
        <taxon>Pterygota</taxon>
        <taxon>Neoptera</taxon>
        <taxon>Endopterygota</taxon>
        <taxon>Hymenoptera</taxon>
        <taxon>Apocrita</taxon>
        <taxon>Proctotrupomorpha</taxon>
        <taxon>Chalcidoidea</taxon>
        <taxon>Pteromalidae</taxon>
        <taxon>Pteromalinae</taxon>
        <taxon>Trichomalopsis</taxon>
    </lineage>
</organism>
<dbReference type="InterPro" id="IPR041617">
    <property type="entry name" value="TPR_MalT"/>
</dbReference>
<evidence type="ECO:0000256" key="7">
    <source>
        <dbReference type="PROSITE-ProRule" id="PRU00339"/>
    </source>
</evidence>
<feature type="domain" description="MalT-like TPR region" evidence="8">
    <location>
        <begin position="98"/>
        <end position="297"/>
    </location>
</feature>
<gene>
    <name evidence="9" type="ORF">TSAR_004576</name>
</gene>
<keyword evidence="6" id="KW-0496">Mitochondrion</keyword>
<feature type="repeat" description="TPR" evidence="7">
    <location>
        <begin position="265"/>
        <end position="298"/>
    </location>
</feature>
<evidence type="ECO:0000256" key="1">
    <source>
        <dbReference type="ARBA" id="ARBA00004173"/>
    </source>
</evidence>
<evidence type="ECO:0000313" key="10">
    <source>
        <dbReference type="Proteomes" id="UP000215335"/>
    </source>
</evidence>
<proteinExistence type="inferred from homology"/>
<dbReference type="InterPro" id="IPR011990">
    <property type="entry name" value="TPR-like_helical_dom_sf"/>
</dbReference>
<keyword evidence="5" id="KW-0809">Transit peptide</keyword>
<evidence type="ECO:0000256" key="6">
    <source>
        <dbReference type="ARBA" id="ARBA00023128"/>
    </source>
</evidence>
<comment type="caution">
    <text evidence="9">The sequence shown here is derived from an EMBL/GenBank/DDBJ whole genome shotgun (WGS) entry which is preliminary data.</text>
</comment>
<comment type="subcellular location">
    <subcellularLocation>
        <location evidence="1">Mitochondrion</location>
    </subcellularLocation>
</comment>
<keyword evidence="4 7" id="KW-0802">TPR repeat</keyword>
<dbReference type="InterPro" id="IPR040395">
    <property type="entry name" value="TTC19"/>
</dbReference>
<dbReference type="GO" id="GO:0034551">
    <property type="term" value="P:mitochondrial respiratory chain complex III assembly"/>
    <property type="evidence" value="ECO:0007669"/>
    <property type="project" value="InterPro"/>
</dbReference>
<evidence type="ECO:0000256" key="2">
    <source>
        <dbReference type="ARBA" id="ARBA00008219"/>
    </source>
</evidence>
<dbReference type="Pfam" id="PF13181">
    <property type="entry name" value="TPR_8"/>
    <property type="match status" value="1"/>
</dbReference>
<evidence type="ECO:0000256" key="4">
    <source>
        <dbReference type="ARBA" id="ARBA00022803"/>
    </source>
</evidence>
<dbReference type="SUPFAM" id="SSF48452">
    <property type="entry name" value="TPR-like"/>
    <property type="match status" value="2"/>
</dbReference>
<evidence type="ECO:0000256" key="5">
    <source>
        <dbReference type="ARBA" id="ARBA00022946"/>
    </source>
</evidence>